<accession>A0A316FQK9</accession>
<feature type="transmembrane region" description="Helical" evidence="1">
    <location>
        <begin position="68"/>
        <end position="86"/>
    </location>
</feature>
<feature type="transmembrane region" description="Helical" evidence="1">
    <location>
        <begin position="218"/>
        <end position="239"/>
    </location>
</feature>
<feature type="transmembrane region" description="Helical" evidence="1">
    <location>
        <begin position="118"/>
        <end position="141"/>
    </location>
</feature>
<sequence>MSDYFTMNTYHWLGSLNAIFILISLYGIYSQVNTVWIRRSEIITNNVSKSTTQLTNNSATYLLSLNQFTVSFMAYFSFFVYGFSIIPFNHFIVWPRLLASILVAIILFEIWRDRRNKSALFSLSISSLFLIAGITLLSIILKADNLIPINEFSKQFSSLFIVVITVMIAQGYFHQIKLIWQTGDTGAVDIKMSQFILMMDLTTLAFALSMGISNGWPLMLLATVSGLTKIIIMILFRWCRVSKTAMLRRKIAEQQI</sequence>
<gene>
    <name evidence="2" type="ORF">C8D97_107161</name>
</gene>
<reference evidence="2 3" key="1">
    <citation type="submission" date="2018-05" db="EMBL/GenBank/DDBJ databases">
        <title>Genomic Encyclopedia of Type Strains, Phase IV (KMG-IV): sequencing the most valuable type-strain genomes for metagenomic binning, comparative biology and taxonomic classification.</title>
        <authorList>
            <person name="Goeker M."/>
        </authorList>
    </citation>
    <scope>NUCLEOTIDE SEQUENCE [LARGE SCALE GENOMIC DNA]</scope>
    <source>
        <strain evidence="2 3">DSM 25350</strain>
    </source>
</reference>
<name>A0A316FQK9_9GAMM</name>
<comment type="caution">
    <text evidence="2">The sequence shown here is derived from an EMBL/GenBank/DDBJ whole genome shotgun (WGS) entry which is preliminary data.</text>
</comment>
<evidence type="ECO:0000256" key="1">
    <source>
        <dbReference type="SAM" id="Phobius"/>
    </source>
</evidence>
<keyword evidence="1" id="KW-0472">Membrane</keyword>
<feature type="transmembrane region" description="Helical" evidence="1">
    <location>
        <begin position="156"/>
        <end position="174"/>
    </location>
</feature>
<dbReference type="EMBL" id="QGGU01000007">
    <property type="protein sequence ID" value="PWK49996.1"/>
    <property type="molecule type" value="Genomic_DNA"/>
</dbReference>
<dbReference type="AlphaFoldDB" id="A0A316FQK9"/>
<dbReference type="Proteomes" id="UP000245790">
    <property type="component" value="Unassembled WGS sequence"/>
</dbReference>
<keyword evidence="1" id="KW-0812">Transmembrane</keyword>
<keyword evidence="3" id="KW-1185">Reference proteome</keyword>
<feature type="transmembrane region" description="Helical" evidence="1">
    <location>
        <begin position="195"/>
        <end position="212"/>
    </location>
</feature>
<dbReference type="RefSeq" id="WP_210204920.1">
    <property type="nucleotide sequence ID" value="NZ_QGGU01000007.1"/>
</dbReference>
<feature type="transmembrane region" description="Helical" evidence="1">
    <location>
        <begin position="12"/>
        <end position="29"/>
    </location>
</feature>
<proteinExistence type="predicted"/>
<evidence type="ECO:0000313" key="3">
    <source>
        <dbReference type="Proteomes" id="UP000245790"/>
    </source>
</evidence>
<organism evidence="2 3">
    <name type="scientific">Pleionea mediterranea</name>
    <dbReference type="NCBI Taxonomy" id="523701"/>
    <lineage>
        <taxon>Bacteria</taxon>
        <taxon>Pseudomonadati</taxon>
        <taxon>Pseudomonadota</taxon>
        <taxon>Gammaproteobacteria</taxon>
        <taxon>Oceanospirillales</taxon>
        <taxon>Pleioneaceae</taxon>
        <taxon>Pleionea</taxon>
    </lineage>
</organism>
<keyword evidence="1" id="KW-1133">Transmembrane helix</keyword>
<evidence type="ECO:0000313" key="2">
    <source>
        <dbReference type="EMBL" id="PWK49996.1"/>
    </source>
</evidence>
<protein>
    <submittedName>
        <fullName evidence="2">Uncharacterized protein</fullName>
    </submittedName>
</protein>
<feature type="transmembrane region" description="Helical" evidence="1">
    <location>
        <begin position="92"/>
        <end position="111"/>
    </location>
</feature>